<evidence type="ECO:0008006" key="4">
    <source>
        <dbReference type="Google" id="ProtNLM"/>
    </source>
</evidence>
<comment type="caution">
    <text evidence="2">The sequence shown here is derived from an EMBL/GenBank/DDBJ whole genome shotgun (WGS) entry which is preliminary data.</text>
</comment>
<accession>A0A640KI68</accession>
<organism evidence="2 3">
    <name type="scientific">Leishmania tarentolae</name>
    <name type="common">Sauroleishmania tarentolae</name>
    <dbReference type="NCBI Taxonomy" id="5689"/>
    <lineage>
        <taxon>Eukaryota</taxon>
        <taxon>Discoba</taxon>
        <taxon>Euglenozoa</taxon>
        <taxon>Kinetoplastea</taxon>
        <taxon>Metakinetoplastina</taxon>
        <taxon>Trypanosomatida</taxon>
        <taxon>Trypanosomatidae</taxon>
        <taxon>Leishmaniinae</taxon>
        <taxon>Leishmania</taxon>
        <taxon>lizard Leishmania</taxon>
    </lineage>
</organism>
<dbReference type="EMBL" id="BLBS01000035">
    <property type="protein sequence ID" value="GET89410.1"/>
    <property type="molecule type" value="Genomic_DNA"/>
</dbReference>
<gene>
    <name evidence="2" type="ORF">LtaPh_2604900</name>
</gene>
<keyword evidence="3" id="KW-1185">Reference proteome</keyword>
<dbReference type="Gene3D" id="3.80.10.10">
    <property type="entry name" value="Ribonuclease Inhibitor"/>
    <property type="match status" value="3"/>
</dbReference>
<dbReference type="InterPro" id="IPR032675">
    <property type="entry name" value="LRR_dom_sf"/>
</dbReference>
<proteinExistence type="predicted"/>
<sequence>MEGGACTSYLPSSGMSTKVTRASSGVSPSTGGITGTAVPASMGAKSRASFAVIGSDVNDSSRRMQIPWRQISKQQLEGICRALLDRESDTPIRTIDLMYNQLGPTGTAKIASCLESSPVTEVLICYNDIGKEGCDGLAGVMNLHHRVQLLDIRGNHLSANDVRRLLRSVSMSTVLTRLGLASNKLGPEGAALVAKALEQNTFLSSLDLSANELGPSGAECIAGILRNPVSPLQVLQLHGNYLGPTGVMTICHAVRTNKVLKRLTLGNNHATDEAAHAIAAMLESNYTLEELDIRLNTLTANGVKTIAQKGLAKNSSLSILSLSGNEVGPVGANELTQVLTSHARSALEQLDLSSCVLTSTGGARVASLLSTSASLKEINLSDNALDDEAAARLAQNIAESVTISVVDVSCNRVSEEGASQLIEAALRNARLVALVTHGNNISRVAQKKLENLLEERLTKNRMATDHAVSYKQPRPPYQQYTALSAATSTTAA</sequence>
<dbReference type="SMART" id="SM00368">
    <property type="entry name" value="LRR_RI"/>
    <property type="match status" value="11"/>
</dbReference>
<evidence type="ECO:0000256" key="1">
    <source>
        <dbReference type="ARBA" id="ARBA00022737"/>
    </source>
</evidence>
<dbReference type="InterPro" id="IPR001611">
    <property type="entry name" value="Leu-rich_rpt"/>
</dbReference>
<dbReference type="OrthoDB" id="120976at2759"/>
<dbReference type="SUPFAM" id="SSF52047">
    <property type="entry name" value="RNI-like"/>
    <property type="match status" value="1"/>
</dbReference>
<evidence type="ECO:0000313" key="2">
    <source>
        <dbReference type="EMBL" id="GET89410.1"/>
    </source>
</evidence>
<dbReference type="Proteomes" id="UP000419144">
    <property type="component" value="Unassembled WGS sequence"/>
</dbReference>
<protein>
    <recommendedName>
        <fullName evidence="4">Leucine-rich repeat protein</fullName>
    </recommendedName>
</protein>
<name>A0A640KI68_LEITA</name>
<dbReference type="VEuPathDB" id="TriTrypDB:LtaPh_2604900"/>
<dbReference type="Pfam" id="PF13516">
    <property type="entry name" value="LRR_6"/>
    <property type="match status" value="6"/>
</dbReference>
<dbReference type="PANTHER" id="PTHR24111:SF0">
    <property type="entry name" value="LEUCINE-RICH REPEAT-CONTAINING PROTEIN"/>
    <property type="match status" value="1"/>
</dbReference>
<keyword evidence="1" id="KW-0677">Repeat</keyword>
<dbReference type="AlphaFoldDB" id="A0A640KI68"/>
<dbReference type="InterPro" id="IPR052201">
    <property type="entry name" value="LRR-containing_regulator"/>
</dbReference>
<evidence type="ECO:0000313" key="3">
    <source>
        <dbReference type="Proteomes" id="UP000419144"/>
    </source>
</evidence>
<dbReference type="PANTHER" id="PTHR24111">
    <property type="entry name" value="LEUCINE-RICH REPEAT-CONTAINING PROTEIN 34"/>
    <property type="match status" value="1"/>
</dbReference>
<reference evidence="2" key="1">
    <citation type="submission" date="2019-11" db="EMBL/GenBank/DDBJ databases">
        <title>Leishmania tarentolae CDS.</title>
        <authorList>
            <person name="Goto Y."/>
            <person name="Yamagishi J."/>
        </authorList>
    </citation>
    <scope>NUCLEOTIDE SEQUENCE [LARGE SCALE GENOMIC DNA]</scope>
    <source>
        <strain evidence="2">Parrot Tar II</strain>
    </source>
</reference>